<comment type="caution">
    <text evidence="4">The sequence shown here is derived from an EMBL/GenBank/DDBJ whole genome shotgun (WGS) entry which is preliminary data.</text>
</comment>
<sequence>MYDLISVGNISIDLYYKGKSFTRNKDRFQLAIGGKYYADYFREDIGGGGVNVASGVAKLGLRTAVFGKIGNNPFKDVILKKLADKKVSTEFCQIEEDYYKISSILLSENGERTILHYETPNHLLKEFLLHKDLKRAKNIYFSPLEHLDLYEKKRMITYLKGDQTLTFVNLSSIDCRRPVKELINFFEALDVLIINTHEFSELVKRPYEKINFKNLEIKLPYLNERILIFTDAEKGSYGYYKNEKYFQEALRPKQIVDTTGCGDAYTAGFIAQYIKSNNIESSMFSGAKYAALKLARIGAN</sequence>
<dbReference type="SUPFAM" id="SSF53613">
    <property type="entry name" value="Ribokinase-like"/>
    <property type="match status" value="1"/>
</dbReference>
<gene>
    <name evidence="4" type="ORF">UR54_C0017G0006</name>
</gene>
<accession>A0A0G0ATE5</accession>
<proteinExistence type="predicted"/>
<evidence type="ECO:0000313" key="4">
    <source>
        <dbReference type="EMBL" id="KKP60184.1"/>
    </source>
</evidence>
<feature type="domain" description="Carbohydrate kinase PfkB" evidence="3">
    <location>
        <begin position="4"/>
        <end position="299"/>
    </location>
</feature>
<reference evidence="4 5" key="1">
    <citation type="journal article" date="2015" name="Nature">
        <title>rRNA introns, odd ribosomes, and small enigmatic genomes across a large radiation of phyla.</title>
        <authorList>
            <person name="Brown C.T."/>
            <person name="Hug L.A."/>
            <person name="Thomas B.C."/>
            <person name="Sharon I."/>
            <person name="Castelle C.J."/>
            <person name="Singh A."/>
            <person name="Wilkins M.J."/>
            <person name="Williams K.H."/>
            <person name="Banfield J.F."/>
        </authorList>
    </citation>
    <scope>NUCLEOTIDE SEQUENCE [LARGE SCALE GENOMIC DNA]</scope>
</reference>
<evidence type="ECO:0000313" key="5">
    <source>
        <dbReference type="Proteomes" id="UP000034688"/>
    </source>
</evidence>
<dbReference type="STRING" id="1618477.UR54_C0017G0006"/>
<keyword evidence="1" id="KW-0808">Transferase</keyword>
<dbReference type="InterPro" id="IPR029056">
    <property type="entry name" value="Ribokinase-like"/>
</dbReference>
<organism evidence="4 5">
    <name type="scientific">Candidatus Roizmanbacteria bacterium GW2011_GWA2_34_18</name>
    <dbReference type="NCBI Taxonomy" id="1618477"/>
    <lineage>
        <taxon>Bacteria</taxon>
        <taxon>Candidatus Roizmaniibacteriota</taxon>
    </lineage>
</organism>
<dbReference type="Proteomes" id="UP000034688">
    <property type="component" value="Unassembled WGS sequence"/>
</dbReference>
<keyword evidence="2" id="KW-0418">Kinase</keyword>
<dbReference type="InterPro" id="IPR011611">
    <property type="entry name" value="PfkB_dom"/>
</dbReference>
<evidence type="ECO:0000256" key="2">
    <source>
        <dbReference type="ARBA" id="ARBA00022777"/>
    </source>
</evidence>
<evidence type="ECO:0000256" key="1">
    <source>
        <dbReference type="ARBA" id="ARBA00022679"/>
    </source>
</evidence>
<name>A0A0G0ATE5_9BACT</name>
<dbReference type="AlphaFoldDB" id="A0A0G0ATE5"/>
<evidence type="ECO:0000259" key="3">
    <source>
        <dbReference type="Pfam" id="PF00294"/>
    </source>
</evidence>
<dbReference type="InterPro" id="IPR002173">
    <property type="entry name" value="Carboh/pur_kinase_PfkB_CS"/>
</dbReference>
<dbReference type="Gene3D" id="3.40.1190.20">
    <property type="match status" value="1"/>
</dbReference>
<protein>
    <recommendedName>
        <fullName evidence="3">Carbohydrate kinase PfkB domain-containing protein</fullName>
    </recommendedName>
</protein>
<dbReference type="PANTHER" id="PTHR10584:SF166">
    <property type="entry name" value="RIBOKINASE"/>
    <property type="match status" value="1"/>
</dbReference>
<dbReference type="PATRIC" id="fig|1618477.3.peg.317"/>
<dbReference type="GO" id="GO:0016301">
    <property type="term" value="F:kinase activity"/>
    <property type="evidence" value="ECO:0007669"/>
    <property type="project" value="UniProtKB-KW"/>
</dbReference>
<dbReference type="Pfam" id="PF00294">
    <property type="entry name" value="PfkB"/>
    <property type="match status" value="1"/>
</dbReference>
<dbReference type="EMBL" id="LBPP01000017">
    <property type="protein sequence ID" value="KKP60184.1"/>
    <property type="molecule type" value="Genomic_DNA"/>
</dbReference>
<dbReference type="PROSITE" id="PS00583">
    <property type="entry name" value="PFKB_KINASES_1"/>
    <property type="match status" value="1"/>
</dbReference>
<dbReference type="PANTHER" id="PTHR10584">
    <property type="entry name" value="SUGAR KINASE"/>
    <property type="match status" value="1"/>
</dbReference>